<evidence type="ECO:0000313" key="2">
    <source>
        <dbReference type="Proteomes" id="UP000054383"/>
    </source>
</evidence>
<dbReference type="OMA" id="DHELHTE"/>
<sequence length="137" mass="15653">MLFWYRIAAREKFPMLRGTEGRDDSTANGDGNTTTNFSKDALAIDKFSVHPTAIRVGILNLDAEDEANLRRVLLLRELNRMEQAVHEFMNVDRRSIEESAGESVRRTVKWSLAGIPPLIEELQDVIQTVKQKKQQKV</sequence>
<dbReference type="EMBL" id="CVMT01000009">
    <property type="protein sequence ID" value="CRG91399.1"/>
    <property type="molecule type" value="Genomic_DNA"/>
</dbReference>
<evidence type="ECO:0000313" key="1">
    <source>
        <dbReference type="EMBL" id="CRG91399.1"/>
    </source>
</evidence>
<reference evidence="1 2" key="1">
    <citation type="submission" date="2015-04" db="EMBL/GenBank/DDBJ databases">
        <authorList>
            <person name="Syromyatnikov M.Y."/>
            <person name="Popov V.N."/>
        </authorList>
    </citation>
    <scope>NUCLEOTIDE SEQUENCE [LARGE SCALE GENOMIC DNA]</scope>
    <source>
        <strain evidence="1">WF-38-12</strain>
    </source>
</reference>
<organism evidence="1 2">
    <name type="scientific">Talaromyces islandicus</name>
    <name type="common">Penicillium islandicum</name>
    <dbReference type="NCBI Taxonomy" id="28573"/>
    <lineage>
        <taxon>Eukaryota</taxon>
        <taxon>Fungi</taxon>
        <taxon>Dikarya</taxon>
        <taxon>Ascomycota</taxon>
        <taxon>Pezizomycotina</taxon>
        <taxon>Eurotiomycetes</taxon>
        <taxon>Eurotiomycetidae</taxon>
        <taxon>Eurotiales</taxon>
        <taxon>Trichocomaceae</taxon>
        <taxon>Talaromyces</taxon>
        <taxon>Talaromyces sect. Islandici</taxon>
    </lineage>
</organism>
<dbReference type="Proteomes" id="UP000054383">
    <property type="component" value="Unassembled WGS sequence"/>
</dbReference>
<proteinExistence type="predicted"/>
<dbReference type="AlphaFoldDB" id="A0A0U1M745"/>
<protein>
    <submittedName>
        <fullName evidence="1">Uncharacterized protein</fullName>
    </submittedName>
</protein>
<accession>A0A0U1M745</accession>
<keyword evidence="2" id="KW-1185">Reference proteome</keyword>
<gene>
    <name evidence="1" type="ORF">PISL3812_08447</name>
</gene>
<dbReference type="OrthoDB" id="2328572at2759"/>
<name>A0A0U1M745_TALIS</name>